<evidence type="ECO:0000313" key="1">
    <source>
        <dbReference type="EMBL" id="KAJ3220592.1"/>
    </source>
</evidence>
<protein>
    <submittedName>
        <fullName evidence="1">Uncharacterized protein</fullName>
    </submittedName>
</protein>
<reference evidence="1" key="1">
    <citation type="submission" date="2020-05" db="EMBL/GenBank/DDBJ databases">
        <title>Phylogenomic resolution of chytrid fungi.</title>
        <authorList>
            <person name="Stajich J.E."/>
            <person name="Amses K."/>
            <person name="Simmons R."/>
            <person name="Seto K."/>
            <person name="Myers J."/>
            <person name="Bonds A."/>
            <person name="Quandt C.A."/>
            <person name="Barry K."/>
            <person name="Liu P."/>
            <person name="Grigoriev I."/>
            <person name="Longcore J.E."/>
            <person name="James T.Y."/>
        </authorList>
    </citation>
    <scope>NUCLEOTIDE SEQUENCE</scope>
    <source>
        <strain evidence="1">JEL0476</strain>
    </source>
</reference>
<proteinExistence type="predicted"/>
<name>A0AAD5U2P1_9FUNG</name>
<dbReference type="Proteomes" id="UP001211065">
    <property type="component" value="Unassembled WGS sequence"/>
</dbReference>
<organism evidence="1 2">
    <name type="scientific">Clydaea vesicula</name>
    <dbReference type="NCBI Taxonomy" id="447962"/>
    <lineage>
        <taxon>Eukaryota</taxon>
        <taxon>Fungi</taxon>
        <taxon>Fungi incertae sedis</taxon>
        <taxon>Chytridiomycota</taxon>
        <taxon>Chytridiomycota incertae sedis</taxon>
        <taxon>Chytridiomycetes</taxon>
        <taxon>Lobulomycetales</taxon>
        <taxon>Lobulomycetaceae</taxon>
        <taxon>Clydaea</taxon>
    </lineage>
</organism>
<keyword evidence="2" id="KW-1185">Reference proteome</keyword>
<evidence type="ECO:0000313" key="2">
    <source>
        <dbReference type="Proteomes" id="UP001211065"/>
    </source>
</evidence>
<comment type="caution">
    <text evidence="1">The sequence shown here is derived from an EMBL/GenBank/DDBJ whole genome shotgun (WGS) entry which is preliminary data.</text>
</comment>
<dbReference type="EMBL" id="JADGJW010000289">
    <property type="protein sequence ID" value="KAJ3220592.1"/>
    <property type="molecule type" value="Genomic_DNA"/>
</dbReference>
<dbReference type="AlphaFoldDB" id="A0AAD5U2P1"/>
<dbReference type="Gene3D" id="3.30.420.10">
    <property type="entry name" value="Ribonuclease H-like superfamily/Ribonuclease H"/>
    <property type="match status" value="1"/>
</dbReference>
<dbReference type="GO" id="GO:0003676">
    <property type="term" value="F:nucleic acid binding"/>
    <property type="evidence" value="ECO:0007669"/>
    <property type="project" value="InterPro"/>
</dbReference>
<sequence>MNESFVYDNEAPTYGRSFEGQRILRPRKRHGESWTFFLAILLNGLVHNPLISTENAREENFLDYVRNTLVPHPQEGEVVLWDRFEAMVLIVSKGARIIFLPPQVKFFNPVKLVFGTVKLTFEIHTNYTIARTEVEVRSIVKESCDKITETAIEGYFRERGGGREFKRLYSDLL</sequence>
<accession>A0AAD5U2P1</accession>
<dbReference type="InterPro" id="IPR036397">
    <property type="entry name" value="RNaseH_sf"/>
</dbReference>
<gene>
    <name evidence="1" type="ORF">HK099_004165</name>
</gene>